<dbReference type="AlphaFoldDB" id="A0A8W8IMH6"/>
<evidence type="ECO:0000313" key="1">
    <source>
        <dbReference type="EnsemblMetazoa" id="G15014.12:cds"/>
    </source>
</evidence>
<proteinExistence type="predicted"/>
<protein>
    <recommendedName>
        <fullName evidence="3">PDZ domain-containing protein</fullName>
    </recommendedName>
</protein>
<organism evidence="1 2">
    <name type="scientific">Magallana gigas</name>
    <name type="common">Pacific oyster</name>
    <name type="synonym">Crassostrea gigas</name>
    <dbReference type="NCBI Taxonomy" id="29159"/>
    <lineage>
        <taxon>Eukaryota</taxon>
        <taxon>Metazoa</taxon>
        <taxon>Spiralia</taxon>
        <taxon>Lophotrochozoa</taxon>
        <taxon>Mollusca</taxon>
        <taxon>Bivalvia</taxon>
        <taxon>Autobranchia</taxon>
        <taxon>Pteriomorphia</taxon>
        <taxon>Ostreida</taxon>
        <taxon>Ostreoidea</taxon>
        <taxon>Ostreidae</taxon>
        <taxon>Magallana</taxon>
    </lineage>
</organism>
<accession>A0A8W8IMH6</accession>
<dbReference type="OrthoDB" id="6199084at2759"/>
<evidence type="ECO:0008006" key="3">
    <source>
        <dbReference type="Google" id="ProtNLM"/>
    </source>
</evidence>
<evidence type="ECO:0000313" key="2">
    <source>
        <dbReference type="Proteomes" id="UP000005408"/>
    </source>
</evidence>
<dbReference type="Proteomes" id="UP000005408">
    <property type="component" value="Unassembled WGS sequence"/>
</dbReference>
<dbReference type="EnsemblMetazoa" id="G15014.12">
    <property type="protein sequence ID" value="G15014.12:cds"/>
    <property type="gene ID" value="G15014"/>
</dbReference>
<reference evidence="1" key="1">
    <citation type="submission" date="2022-08" db="UniProtKB">
        <authorList>
            <consortium name="EnsemblMetazoa"/>
        </authorList>
    </citation>
    <scope>IDENTIFICATION</scope>
    <source>
        <strain evidence="1">05x7-T-G4-1.051#20</strain>
    </source>
</reference>
<sequence>MASDEVDSSNSCELCYLQEVLVTIVTFAASRKQRDGYYHVVSSVGEGVSEIRRYDRIIRVDGNDVKDSDFNAFKCALNSEVESLKKSSKKRLKLTLWRWNTSSKISEITVQLNFKGERSCEFNEGELLHTRKHEPLQRTGPGFQSCIKIGENPGTYVRFQPETKTLTGMGIKKEELQFYLFNFTFYKCIIYLDKRPVVRYICTITCRADDQVYDVVADLDNREIMIQIQQPISPEDPDNRFFIFYELDDENNVYELFLYANQCVKYSHNERTLKINELGMSKPKSKRSFIRPKPSFLFDVPAMDTKSAKQCLHRFRERTLFFCCLHSQPEEVDNVTSLEYLPCNEFRLKSENSVIEEMDEINGNGENADQCTST</sequence>
<name>A0A8W8IMH6_MAGGI</name>
<keyword evidence="2" id="KW-1185">Reference proteome</keyword>